<organism evidence="1 2">
    <name type="scientific">Hoeflea algicola</name>
    <dbReference type="NCBI Taxonomy" id="2983763"/>
    <lineage>
        <taxon>Bacteria</taxon>
        <taxon>Pseudomonadati</taxon>
        <taxon>Pseudomonadota</taxon>
        <taxon>Alphaproteobacteria</taxon>
        <taxon>Hyphomicrobiales</taxon>
        <taxon>Rhizobiaceae</taxon>
        <taxon>Hoeflea</taxon>
    </lineage>
</organism>
<dbReference type="SUPFAM" id="SSF50129">
    <property type="entry name" value="GroES-like"/>
    <property type="match status" value="1"/>
</dbReference>
<proteinExistence type="predicted"/>
<evidence type="ECO:0008006" key="3">
    <source>
        <dbReference type="Google" id="ProtNLM"/>
    </source>
</evidence>
<keyword evidence="2" id="KW-1185">Reference proteome</keyword>
<dbReference type="Proteomes" id="UP001073227">
    <property type="component" value="Unassembled WGS sequence"/>
</dbReference>
<comment type="caution">
    <text evidence="1">The sequence shown here is derived from an EMBL/GenBank/DDBJ whole genome shotgun (WGS) entry which is preliminary data.</text>
</comment>
<dbReference type="EMBL" id="JAOVZR010000001">
    <property type="protein sequence ID" value="MCY0149082.1"/>
    <property type="molecule type" value="Genomic_DNA"/>
</dbReference>
<sequence>MTLPETMRGMILTGHGGLEKLEWREDLAVPVPGAGEVLIRVGASAVNNTDINTRIGWYSKSVRGDTASGAAKGYATETGEDGSWSGTPLTFPRIQGLIAADGSSPLEAALTWAGWENGFWCDRCNRAQAPARNQRQ</sequence>
<protein>
    <recommendedName>
        <fullName evidence="3">Alcohol dehydrogenase N-terminal domain-containing protein</fullName>
    </recommendedName>
</protein>
<name>A0ABT3ZBA9_9HYPH</name>
<reference evidence="1" key="1">
    <citation type="submission" date="2022-10" db="EMBL/GenBank/DDBJ databases">
        <title>Hoeflea sp. G2-23, isolated from marine algae.</title>
        <authorList>
            <person name="Kristyanto S."/>
            <person name="Kim J.M."/>
            <person name="Jeon C.O."/>
        </authorList>
    </citation>
    <scope>NUCLEOTIDE SEQUENCE</scope>
    <source>
        <strain evidence="1">G2-23</strain>
    </source>
</reference>
<accession>A0ABT3ZBA9</accession>
<dbReference type="Gene3D" id="3.90.180.10">
    <property type="entry name" value="Medium-chain alcohol dehydrogenases, catalytic domain"/>
    <property type="match status" value="1"/>
</dbReference>
<evidence type="ECO:0000313" key="2">
    <source>
        <dbReference type="Proteomes" id="UP001073227"/>
    </source>
</evidence>
<gene>
    <name evidence="1" type="ORF">OEG84_15550</name>
</gene>
<dbReference type="InterPro" id="IPR011032">
    <property type="entry name" value="GroES-like_sf"/>
</dbReference>
<evidence type="ECO:0000313" key="1">
    <source>
        <dbReference type="EMBL" id="MCY0149082.1"/>
    </source>
</evidence>